<dbReference type="AlphaFoldDB" id="A0A146L8H7"/>
<dbReference type="EMBL" id="GDHC01015212">
    <property type="protein sequence ID" value="JAQ03417.1"/>
    <property type="molecule type" value="Transcribed_RNA"/>
</dbReference>
<accession>A0A146L8H7</accession>
<organism evidence="1">
    <name type="scientific">Lygus hesperus</name>
    <name type="common">Western plant bug</name>
    <dbReference type="NCBI Taxonomy" id="30085"/>
    <lineage>
        <taxon>Eukaryota</taxon>
        <taxon>Metazoa</taxon>
        <taxon>Ecdysozoa</taxon>
        <taxon>Arthropoda</taxon>
        <taxon>Hexapoda</taxon>
        <taxon>Insecta</taxon>
        <taxon>Pterygota</taxon>
        <taxon>Neoptera</taxon>
        <taxon>Paraneoptera</taxon>
        <taxon>Hemiptera</taxon>
        <taxon>Heteroptera</taxon>
        <taxon>Panheteroptera</taxon>
        <taxon>Cimicomorpha</taxon>
        <taxon>Miridae</taxon>
        <taxon>Mirini</taxon>
        <taxon>Lygus</taxon>
    </lineage>
</organism>
<proteinExistence type="predicted"/>
<reference evidence="1" key="1">
    <citation type="journal article" date="2016" name="Gigascience">
        <title>De novo construction of an expanded transcriptome assembly for the western tarnished plant bug, Lygus hesperus.</title>
        <authorList>
            <person name="Tassone E.E."/>
            <person name="Geib S.M."/>
            <person name="Hall B."/>
            <person name="Fabrick J.A."/>
            <person name="Brent C.S."/>
            <person name="Hull J.J."/>
        </authorList>
    </citation>
    <scope>NUCLEOTIDE SEQUENCE</scope>
</reference>
<gene>
    <name evidence="1" type="ORF">g.4785</name>
</gene>
<protein>
    <submittedName>
        <fullName evidence="1">Uncharacterized protein</fullName>
    </submittedName>
</protein>
<evidence type="ECO:0000313" key="1">
    <source>
        <dbReference type="EMBL" id="JAQ03417.1"/>
    </source>
</evidence>
<name>A0A146L8H7_LYGHE</name>
<sequence>MQVLHSSDIAQVSKVEGHNTFDMYVQQPQAASQQAPWTNPSIPFATHDSDKTSWSLPTLDSYSKHLRVHPCMTDPRATQLRSGVPHPTSSHSAMSTSCAQTFTNTSRTPLASATTTGMLHPCIALVPSTTEATCSLHTTTNSEKNNHRNKTPSTNVFYTYPANNTTSTLNYTDGYNNSVNRVNPGSDATKFDILVEILISEGRQNGGPDTPVLLSTLGK</sequence>